<evidence type="ECO:0000313" key="3">
    <source>
        <dbReference type="EMBL" id="SHL16562.1"/>
    </source>
</evidence>
<name>A0A1M6YEJ9_9FLAO</name>
<organism evidence="3 4">
    <name type="scientific">Chishuiella changwenlii</name>
    <dbReference type="NCBI Taxonomy" id="1434701"/>
    <lineage>
        <taxon>Bacteria</taxon>
        <taxon>Pseudomonadati</taxon>
        <taxon>Bacteroidota</taxon>
        <taxon>Flavobacteriia</taxon>
        <taxon>Flavobacteriales</taxon>
        <taxon>Weeksellaceae</taxon>
        <taxon>Chishuiella</taxon>
    </lineage>
</organism>
<evidence type="ECO:0000313" key="2">
    <source>
        <dbReference type="EMBL" id="GGE97519.1"/>
    </source>
</evidence>
<evidence type="ECO:0000313" key="4">
    <source>
        <dbReference type="Proteomes" id="UP000184120"/>
    </source>
</evidence>
<reference evidence="5" key="4">
    <citation type="journal article" date="2019" name="Int. J. Syst. Evol. Microbiol.">
        <title>The Global Catalogue of Microorganisms (GCM) 10K type strain sequencing project: providing services to taxonomists for standard genome sequencing and annotation.</title>
        <authorList>
            <consortium name="The Broad Institute Genomics Platform"/>
            <consortium name="The Broad Institute Genome Sequencing Center for Infectious Disease"/>
            <person name="Wu L."/>
            <person name="Ma J."/>
        </authorList>
    </citation>
    <scope>NUCLEOTIDE SEQUENCE [LARGE SCALE GENOMIC DNA]</scope>
    <source>
        <strain evidence="5">CGMCC 1.12707</strain>
    </source>
</reference>
<feature type="signal peptide" evidence="1">
    <location>
        <begin position="1"/>
        <end position="18"/>
    </location>
</feature>
<reference evidence="2" key="1">
    <citation type="journal article" date="2014" name="Int. J. Syst. Evol. Microbiol.">
        <title>Complete genome of a new Firmicutes species belonging to the dominant human colonic microbiota ('Ruminococcus bicirculans') reveals two chromosomes and a selective capacity to utilize plant glucans.</title>
        <authorList>
            <consortium name="NISC Comparative Sequencing Program"/>
            <person name="Wegmann U."/>
            <person name="Louis P."/>
            <person name="Goesmann A."/>
            <person name="Henrissat B."/>
            <person name="Duncan S.H."/>
            <person name="Flint H.J."/>
        </authorList>
    </citation>
    <scope>NUCLEOTIDE SEQUENCE</scope>
    <source>
        <strain evidence="2">CGMCC 1.12707</strain>
    </source>
</reference>
<evidence type="ECO:0000256" key="1">
    <source>
        <dbReference type="SAM" id="SignalP"/>
    </source>
</evidence>
<dbReference type="AlphaFoldDB" id="A0A1M6YEJ9"/>
<proteinExistence type="predicted"/>
<reference evidence="4" key="2">
    <citation type="submission" date="2016-11" db="EMBL/GenBank/DDBJ databases">
        <authorList>
            <person name="Varghese N."/>
            <person name="Submissions S."/>
        </authorList>
    </citation>
    <scope>NUCLEOTIDE SEQUENCE [LARGE SCALE GENOMIC DNA]</scope>
    <source>
        <strain evidence="4">DSM 27989</strain>
    </source>
</reference>
<dbReference type="EMBL" id="FRBH01000006">
    <property type="protein sequence ID" value="SHL16562.1"/>
    <property type="molecule type" value="Genomic_DNA"/>
</dbReference>
<dbReference type="OrthoDB" id="1274006at2"/>
<sequence length="256" mass="28934">MKNILTVLLLTIFSLAKAQSVSDYKYITVPRKFADFDKNNYKLDAHLKMHLRKKNYEIVVEGVTEKPTDLKNNPCLAAKANIESMKSTFKNKLKVVFTDCNENLISEYEGISSIKEFDKGYQEALAIAMAKAPMQNAKEVPNTVQQEQPVTTTTNTTTTITNEQPVIVSVSENKIYSLNGQKYEVATLSQGSFIFMNRETAQIVAQFYPSSQKNVYHVTVISPKGNYQTIGFVSENEISIDYQTADKTWTKTTYTK</sequence>
<feature type="chain" id="PRO_5012839137" evidence="1">
    <location>
        <begin position="19"/>
        <end position="256"/>
    </location>
</feature>
<dbReference type="EMBL" id="BMFL01000008">
    <property type="protein sequence ID" value="GGE97519.1"/>
    <property type="molecule type" value="Genomic_DNA"/>
</dbReference>
<keyword evidence="5" id="KW-1185">Reference proteome</keyword>
<evidence type="ECO:0000313" key="5">
    <source>
        <dbReference type="Proteomes" id="UP000650994"/>
    </source>
</evidence>
<accession>A0A1M6YEJ9</accession>
<protein>
    <submittedName>
        <fullName evidence="3">Uncharacterized protein</fullName>
    </submittedName>
</protein>
<reference evidence="3" key="3">
    <citation type="submission" date="2016-11" db="EMBL/GenBank/DDBJ databases">
        <authorList>
            <person name="Jaros S."/>
            <person name="Januszkiewicz K."/>
            <person name="Wedrychowicz H."/>
        </authorList>
    </citation>
    <scope>NUCLEOTIDE SEQUENCE [LARGE SCALE GENOMIC DNA]</scope>
    <source>
        <strain evidence="3">DSM 27989</strain>
    </source>
</reference>
<reference evidence="2" key="5">
    <citation type="submission" date="2024-05" db="EMBL/GenBank/DDBJ databases">
        <authorList>
            <person name="Sun Q."/>
            <person name="Zhou Y."/>
        </authorList>
    </citation>
    <scope>NUCLEOTIDE SEQUENCE</scope>
    <source>
        <strain evidence="2">CGMCC 1.12707</strain>
    </source>
</reference>
<dbReference type="RefSeq" id="WP_072931893.1">
    <property type="nucleotide sequence ID" value="NZ_BMFL01000008.1"/>
</dbReference>
<dbReference type="Proteomes" id="UP000650994">
    <property type="component" value="Unassembled WGS sequence"/>
</dbReference>
<dbReference type="STRING" id="1434701.SAMN05443634_106213"/>
<gene>
    <name evidence="2" type="ORF">GCM10010984_13860</name>
    <name evidence="3" type="ORF">SAMN05443634_106213</name>
</gene>
<keyword evidence="1" id="KW-0732">Signal</keyword>
<dbReference type="Proteomes" id="UP000184120">
    <property type="component" value="Unassembled WGS sequence"/>
</dbReference>